<dbReference type="Gene3D" id="1.25.40.10">
    <property type="entry name" value="Tetratricopeptide repeat domain"/>
    <property type="match status" value="5"/>
</dbReference>
<reference evidence="3 4" key="1">
    <citation type="submission" date="2020-04" db="EMBL/GenBank/DDBJ databases">
        <title>Plant Genome Project.</title>
        <authorList>
            <person name="Zhang R.-G."/>
        </authorList>
    </citation>
    <scope>NUCLEOTIDE SEQUENCE [LARGE SCALE GENOMIC DNA]</scope>
    <source>
        <strain evidence="3">YNK0</strain>
        <tissue evidence="3">Leaf</tissue>
    </source>
</reference>
<dbReference type="InterPro" id="IPR046960">
    <property type="entry name" value="PPR_At4g14850-like_plant"/>
</dbReference>
<evidence type="ECO:0000313" key="3">
    <source>
        <dbReference type="EMBL" id="KAF8379305.1"/>
    </source>
</evidence>
<evidence type="ECO:0008006" key="5">
    <source>
        <dbReference type="Google" id="ProtNLM"/>
    </source>
</evidence>
<dbReference type="InterPro" id="IPR046848">
    <property type="entry name" value="E_motif"/>
</dbReference>
<dbReference type="GO" id="GO:0048731">
    <property type="term" value="P:system development"/>
    <property type="evidence" value="ECO:0007669"/>
    <property type="project" value="UniProtKB-ARBA"/>
</dbReference>
<dbReference type="Pfam" id="PF01535">
    <property type="entry name" value="PPR"/>
    <property type="match status" value="7"/>
</dbReference>
<organism evidence="3 4">
    <name type="scientific">Tetracentron sinense</name>
    <name type="common">Spur-leaf</name>
    <dbReference type="NCBI Taxonomy" id="13715"/>
    <lineage>
        <taxon>Eukaryota</taxon>
        <taxon>Viridiplantae</taxon>
        <taxon>Streptophyta</taxon>
        <taxon>Embryophyta</taxon>
        <taxon>Tracheophyta</taxon>
        <taxon>Spermatophyta</taxon>
        <taxon>Magnoliopsida</taxon>
        <taxon>Trochodendrales</taxon>
        <taxon>Trochodendraceae</taxon>
        <taxon>Tetracentron</taxon>
    </lineage>
</organism>
<accession>A0A834YHY1</accession>
<evidence type="ECO:0000256" key="2">
    <source>
        <dbReference type="PROSITE-ProRule" id="PRU00708"/>
    </source>
</evidence>
<dbReference type="PANTHER" id="PTHR47926:SF456">
    <property type="entry name" value="PENTATRICOPEPTIDE REPEAT-CONTAINING PROTEIN ELI1, CHLOROPLASTIC"/>
    <property type="match status" value="1"/>
</dbReference>
<dbReference type="Pfam" id="PF20431">
    <property type="entry name" value="E_motif"/>
    <property type="match status" value="1"/>
</dbReference>
<dbReference type="GO" id="GO:0003723">
    <property type="term" value="F:RNA binding"/>
    <property type="evidence" value="ECO:0007669"/>
    <property type="project" value="InterPro"/>
</dbReference>
<name>A0A834YHY1_TETSI</name>
<dbReference type="PROSITE" id="PS51375">
    <property type="entry name" value="PPR"/>
    <property type="match status" value="6"/>
</dbReference>
<sequence>MVAFANTNQPWNSTLPTLVLLGKCRTANDVNQIHSRIITTGFIRNASLTTKLILNFCSSPHQPLIEFARYVFLTQHAHQNPQNHDDPFLWNAIIKSFSHGNNPRQALIIFSLMLGNGVCADRFSFSLLLKACSRLALIKEGLQIHCLMGKREFGSDVFLQNSLVNFYVRCGCLEFARLLFDRMRERDSVSWNSMIDGYVKHGMMHLARELFDSRPMEEKSLISWNSMISGYAQSENGLEVAWRLFNQMPEKDLVSWNSMIDGCVKCGNLEAARDLFERMPKRDVVSWASMIDGYAKLGSIDIARGLFDKMPERDVISWNAMMAGYVRNGHYAEALKLFHDMRNESDLTLDCATLLIALSAIAQSGCINKGISIHGYIGENRLSLEGKLGVALIDMYSKCGSINNAMCVFEDLEERSVDHWNAMIGGLAIHGFGELALDLFMEMQRVSIKPDDITFIGVLNACGHSGLVKEGLMCFELMRKVYNVKPKIQHYGCMVDILGRAGHLEEARNFIEVMPIEPNDVVWRTLLSACMNHDKFNIGEPVAKHLIELDSCKSSSYVLLSNVYAGLGMWKDVSRVRTMMKERDVHKVPGCSWIELEGIVHEFFVGDKSHPQIGAKLFSYMYGSESYNGTA</sequence>
<dbReference type="GO" id="GO:0005737">
    <property type="term" value="C:cytoplasm"/>
    <property type="evidence" value="ECO:0007669"/>
    <property type="project" value="UniProtKB-ARBA"/>
</dbReference>
<dbReference type="EMBL" id="JABCRI010000022">
    <property type="protein sequence ID" value="KAF8379305.1"/>
    <property type="molecule type" value="Genomic_DNA"/>
</dbReference>
<dbReference type="FunFam" id="1.25.40.10:FF:000277">
    <property type="entry name" value="Pentatricopeptide repeat-containing protein, mitochondrial"/>
    <property type="match status" value="1"/>
</dbReference>
<keyword evidence="1" id="KW-0677">Repeat</keyword>
<dbReference type="AlphaFoldDB" id="A0A834YHY1"/>
<dbReference type="PANTHER" id="PTHR47926">
    <property type="entry name" value="PENTATRICOPEPTIDE REPEAT-CONTAINING PROTEIN"/>
    <property type="match status" value="1"/>
</dbReference>
<feature type="repeat" description="PPR" evidence="2">
    <location>
        <begin position="314"/>
        <end position="344"/>
    </location>
</feature>
<feature type="repeat" description="PPR" evidence="2">
    <location>
        <begin position="252"/>
        <end position="286"/>
    </location>
</feature>
<dbReference type="InterPro" id="IPR011990">
    <property type="entry name" value="TPR-like_helical_dom_sf"/>
</dbReference>
<feature type="repeat" description="PPR" evidence="2">
    <location>
        <begin position="86"/>
        <end position="120"/>
    </location>
</feature>
<keyword evidence="4" id="KW-1185">Reference proteome</keyword>
<evidence type="ECO:0000313" key="4">
    <source>
        <dbReference type="Proteomes" id="UP000655225"/>
    </source>
</evidence>
<feature type="repeat" description="PPR" evidence="2">
    <location>
        <begin position="416"/>
        <end position="450"/>
    </location>
</feature>
<evidence type="ECO:0000256" key="1">
    <source>
        <dbReference type="ARBA" id="ARBA00022737"/>
    </source>
</evidence>
<feature type="repeat" description="PPR" evidence="2">
    <location>
        <begin position="187"/>
        <end position="223"/>
    </location>
</feature>
<dbReference type="OrthoDB" id="772730at2759"/>
<protein>
    <recommendedName>
        <fullName evidence="5">Chlororespiratory reduction 4</fullName>
    </recommendedName>
</protein>
<gene>
    <name evidence="3" type="ORF">HHK36_028738</name>
</gene>
<dbReference type="NCBIfam" id="TIGR00756">
    <property type="entry name" value="PPR"/>
    <property type="match status" value="7"/>
</dbReference>
<dbReference type="Proteomes" id="UP000655225">
    <property type="component" value="Unassembled WGS sequence"/>
</dbReference>
<dbReference type="InterPro" id="IPR002885">
    <property type="entry name" value="PPR_rpt"/>
</dbReference>
<dbReference type="InterPro" id="IPR046849">
    <property type="entry name" value="E2_motif"/>
</dbReference>
<comment type="caution">
    <text evidence="3">The sequence shown here is derived from an EMBL/GenBank/DDBJ whole genome shotgun (WGS) entry which is preliminary data.</text>
</comment>
<dbReference type="GO" id="GO:0016556">
    <property type="term" value="P:mRNA modification"/>
    <property type="evidence" value="ECO:0007669"/>
    <property type="project" value="UniProtKB-ARBA"/>
</dbReference>
<dbReference type="Pfam" id="PF13041">
    <property type="entry name" value="PPR_2"/>
    <property type="match status" value="2"/>
</dbReference>
<dbReference type="Pfam" id="PF20430">
    <property type="entry name" value="Eplus_motif"/>
    <property type="match status" value="1"/>
</dbReference>
<dbReference type="OMA" id="SVDHWNA"/>
<proteinExistence type="predicted"/>
<dbReference type="FunFam" id="1.25.40.10:FF:000125">
    <property type="entry name" value="Pentatricopeptide repeat-containing protein"/>
    <property type="match status" value="1"/>
</dbReference>
<feature type="repeat" description="PPR" evidence="2">
    <location>
        <begin position="156"/>
        <end position="186"/>
    </location>
</feature>